<dbReference type="STRING" id="1134406.ADN00_03740"/>
<gene>
    <name evidence="1" type="ORF">ADN00_03740</name>
</gene>
<dbReference type="OrthoDB" id="2521404at2"/>
<protein>
    <recommendedName>
        <fullName evidence="3">DUF116 domain-containing protein</fullName>
    </recommendedName>
</protein>
<dbReference type="InterPro" id="IPR002829">
    <property type="entry name" value="DUF116"/>
</dbReference>
<keyword evidence="2" id="KW-1185">Reference proteome</keyword>
<dbReference type="EMBL" id="LGCL01000015">
    <property type="protein sequence ID" value="KPL79013.1"/>
    <property type="molecule type" value="Genomic_DNA"/>
</dbReference>
<evidence type="ECO:0008006" key="3">
    <source>
        <dbReference type="Google" id="ProtNLM"/>
    </source>
</evidence>
<comment type="caution">
    <text evidence="1">The sequence shown here is derived from an EMBL/GenBank/DDBJ whole genome shotgun (WGS) entry which is preliminary data.</text>
</comment>
<dbReference type="Proteomes" id="UP000050417">
    <property type="component" value="Unassembled WGS sequence"/>
</dbReference>
<name>A0A0P6XUX8_9CHLR</name>
<dbReference type="AlphaFoldDB" id="A0A0P6XUX8"/>
<evidence type="ECO:0000313" key="2">
    <source>
        <dbReference type="Proteomes" id="UP000050417"/>
    </source>
</evidence>
<dbReference type="RefSeq" id="WP_075061623.1">
    <property type="nucleotide sequence ID" value="NZ_LGCL01000015.1"/>
</dbReference>
<proteinExistence type="predicted"/>
<organism evidence="1 2">
    <name type="scientific">Ornatilinea apprima</name>
    <dbReference type="NCBI Taxonomy" id="1134406"/>
    <lineage>
        <taxon>Bacteria</taxon>
        <taxon>Bacillati</taxon>
        <taxon>Chloroflexota</taxon>
        <taxon>Anaerolineae</taxon>
        <taxon>Anaerolineales</taxon>
        <taxon>Anaerolineaceae</taxon>
        <taxon>Ornatilinea</taxon>
    </lineage>
</organism>
<accession>A0A0P6XUX8</accession>
<dbReference type="Pfam" id="PF01976">
    <property type="entry name" value="DUF116"/>
    <property type="match status" value="1"/>
</dbReference>
<evidence type="ECO:0000313" key="1">
    <source>
        <dbReference type="EMBL" id="KPL79013.1"/>
    </source>
</evidence>
<reference evidence="1 2" key="1">
    <citation type="submission" date="2015-07" db="EMBL/GenBank/DDBJ databases">
        <title>Genome sequence of Ornatilinea apprima DSM 23815.</title>
        <authorList>
            <person name="Hemp J."/>
            <person name="Ward L.M."/>
            <person name="Pace L.A."/>
            <person name="Fischer W.W."/>
        </authorList>
    </citation>
    <scope>NUCLEOTIDE SEQUENCE [LARGE SCALE GENOMIC DNA]</scope>
    <source>
        <strain evidence="1 2">P3M-1</strain>
    </source>
</reference>
<sequence length="406" mass="44956">MNNNFAYDLRINQQDSLPAHQQISVFTDRWLGYLHAAHTGLLEEYRQFRQSSGLPALSFAESALELTAFCVYLQEHSAEARVFSGLGAAALTALVNLQDRLPWFERSIKALRSRVQYLSTRKSASPSDTPDLDPATLNRLLRWLRAQGQSALAEHFQPWARCFGRRGRQQCQAALNDCLLIAAQFTAFSSEVLGGYTRGAEAFRQSARRDACLRYDAALRGRARAEYHLGLLGTEILNREFRTAFLQASEKLVIVPRCLRARPQGLCKAAPARLGTRCTGCTPHCQVNQISQICRPLGIHVADIPDDQLKFLCRASGQAGSGLGVLGLSCAPTNWLAGWEAQKLGLSAQGLLLDYPACREHWHAQGLPTSTSLLRLKEILKISPKTEPDESSAWVLLPAEQTEMAL</sequence>